<dbReference type="EMBL" id="CM039176">
    <property type="protein sequence ID" value="KAH9716048.1"/>
    <property type="molecule type" value="Genomic_DNA"/>
</dbReference>
<protein>
    <submittedName>
        <fullName evidence="1">SWIM-type domain-containing protein</fullName>
    </submittedName>
</protein>
<accession>A0ACB8JEM5</accession>
<comment type="caution">
    <text evidence="1">The sequence shown here is derived from an EMBL/GenBank/DDBJ whole genome shotgun (WGS) entry which is preliminary data.</text>
</comment>
<evidence type="ECO:0000313" key="2">
    <source>
        <dbReference type="Proteomes" id="UP000829398"/>
    </source>
</evidence>
<name>A0ACB8JEM5_CITSI</name>
<reference evidence="2" key="1">
    <citation type="journal article" date="2023" name="Hortic. Res.">
        <title>A chromosome-level phased genome enabling allele-level studies in sweet orange: a case study on citrus Huanglongbing tolerance.</title>
        <authorList>
            <person name="Wu B."/>
            <person name="Yu Q."/>
            <person name="Deng Z."/>
            <person name="Duan Y."/>
            <person name="Luo F."/>
            <person name="Gmitter F. Jr."/>
        </authorList>
    </citation>
    <scope>NUCLEOTIDE SEQUENCE [LARGE SCALE GENOMIC DNA]</scope>
    <source>
        <strain evidence="2">cv. Valencia</strain>
    </source>
</reference>
<proteinExistence type="predicted"/>
<gene>
    <name evidence="1" type="ORF">KPL71_021319</name>
</gene>
<dbReference type="Proteomes" id="UP000829398">
    <property type="component" value="Chromosome 7"/>
</dbReference>
<keyword evidence="2" id="KW-1185">Reference proteome</keyword>
<evidence type="ECO:0000313" key="1">
    <source>
        <dbReference type="EMBL" id="KAH9716048.1"/>
    </source>
</evidence>
<organism evidence="1 2">
    <name type="scientific">Citrus sinensis</name>
    <name type="common">Sweet orange</name>
    <name type="synonym">Citrus aurantium var. sinensis</name>
    <dbReference type="NCBI Taxonomy" id="2711"/>
    <lineage>
        <taxon>Eukaryota</taxon>
        <taxon>Viridiplantae</taxon>
        <taxon>Streptophyta</taxon>
        <taxon>Embryophyta</taxon>
        <taxon>Tracheophyta</taxon>
        <taxon>Spermatophyta</taxon>
        <taxon>Magnoliopsida</taxon>
        <taxon>eudicotyledons</taxon>
        <taxon>Gunneridae</taxon>
        <taxon>Pentapetalae</taxon>
        <taxon>rosids</taxon>
        <taxon>malvids</taxon>
        <taxon>Sapindales</taxon>
        <taxon>Rutaceae</taxon>
        <taxon>Aurantioideae</taxon>
        <taxon>Citrus</taxon>
    </lineage>
</organism>
<sequence length="800" mass="92060">MIGVNDKVTGAPNDSAILATTDNAFIPQVTLATLPLNRTIINPNEHGEPLCSWRDPKRPMFIFILLSSIYKFLFWLRNRVGGIIYYRRRDFESKEPKHLLTSPRLVVKNARNIEDVESLTLASKTRMSNTHGKRSGDEGCSDDKVHQCRGHVYGGSSTGVQLQMPYSQCTMAVDSKYTSDQPRGVHISDTEVINALKDVDETDNVEHSVITIIDSAINLLAKDTMVGEPPWPFFNHNCDVGELSNDGSVFLSNSTENDGSVLENSWEGYEDYLFQNFVDKKMKHHPLMGSYFAKGGRTDEFHFRRAVEIQAMRDGIKLCVMENTCTLISCECSDLMCDWKVSAAKVRKGNVFVLKEITPNHTCKRHNNNFALGTMWNAVNFLHLWVENPNIDLDRLGYEIERCSGIKYPTWKVEAIDKIAKFWLRTDHSYGYERLLHYKNEMLKVNRDNIVIIQKKNLMIYSYKSVMLVAVCRDGNNGVLPIAFCEVQEENLDLWSFFLKNLYEGLHMDYMDYGKGICIMCDKDNGVDEAASEFLPYAQYRQCCFSINNKLMEQFPHALVYSLFWSACRSTNKATFQQQMMLLQYHNKNCYKWLIDRECRTWALYCMPEWAKSTDITISATEQLQIWLLKYLDMNVANRFTAITKETAKIFQKRYLVGWDWVHDNITPTARQQITQNVIEDDGWNTHSGADPKILTITMNGLSFVVNKELAICSCGLWQLSKIPCPHTCRCIIHWAALYADFVHDFMTVEVYRSTYGPGMKELPQIYKWMPQLIDIVQPPLKMLIDPMNGDDETQVNLCN</sequence>